<name>A0A7X2N281_9FIRM</name>
<dbReference type="Proteomes" id="UP000470082">
    <property type="component" value="Unassembled WGS sequence"/>
</dbReference>
<proteinExistence type="predicted"/>
<gene>
    <name evidence="1" type="ORF">FYJ50_03240</name>
</gene>
<evidence type="ECO:0000313" key="1">
    <source>
        <dbReference type="EMBL" id="MSS01135.1"/>
    </source>
</evidence>
<dbReference type="AlphaFoldDB" id="A0A7X2N281"/>
<dbReference type="RefSeq" id="WP_154459596.1">
    <property type="nucleotide sequence ID" value="NZ_VUMM01000003.1"/>
</dbReference>
<evidence type="ECO:0000313" key="2">
    <source>
        <dbReference type="Proteomes" id="UP000470082"/>
    </source>
</evidence>
<reference evidence="1 2" key="1">
    <citation type="submission" date="2019-08" db="EMBL/GenBank/DDBJ databases">
        <title>In-depth cultivation of the pig gut microbiome towards novel bacterial diversity and tailored functional studies.</title>
        <authorList>
            <person name="Wylensek D."/>
            <person name="Hitch T.C.A."/>
            <person name="Clavel T."/>
        </authorList>
    </citation>
    <scope>NUCLEOTIDE SEQUENCE [LARGE SCALE GENOMIC DNA]</scope>
    <source>
        <strain evidence="1 2">LKV-178-WT-2G</strain>
    </source>
</reference>
<accession>A0A7X2N281</accession>
<sequence>MLYATHYEPEEFVQLISKKNLKVFERVYVLDSSIAGIVYMCKDDENLYYMDRFIPSKEKEAEFLNLDAYEIHQELYVKINLDQKMRRKEYEYKL</sequence>
<dbReference type="EMBL" id="VUMM01000003">
    <property type="protein sequence ID" value="MSS01135.1"/>
    <property type="molecule type" value="Genomic_DNA"/>
</dbReference>
<keyword evidence="2" id="KW-1185">Reference proteome</keyword>
<comment type="caution">
    <text evidence="1">The sequence shown here is derived from an EMBL/GenBank/DDBJ whole genome shotgun (WGS) entry which is preliminary data.</text>
</comment>
<organism evidence="1 2">
    <name type="scientific">Floccifex porci</name>
    <dbReference type="NCBI Taxonomy" id="2606629"/>
    <lineage>
        <taxon>Bacteria</taxon>
        <taxon>Bacillati</taxon>
        <taxon>Bacillota</taxon>
        <taxon>Erysipelotrichia</taxon>
        <taxon>Erysipelotrichales</taxon>
        <taxon>Erysipelotrichaceae</taxon>
        <taxon>Floccifex</taxon>
    </lineage>
</organism>
<protein>
    <submittedName>
        <fullName evidence="1">Uncharacterized protein</fullName>
    </submittedName>
</protein>